<evidence type="ECO:0000313" key="2">
    <source>
        <dbReference type="Proteomes" id="UP001143856"/>
    </source>
</evidence>
<dbReference type="EMBL" id="JAPDGR010000107">
    <property type="protein sequence ID" value="KAJ2996127.1"/>
    <property type="molecule type" value="Genomic_DNA"/>
</dbReference>
<keyword evidence="2" id="KW-1185">Reference proteome</keyword>
<accession>A0ACC1PN85</accession>
<evidence type="ECO:0000313" key="1">
    <source>
        <dbReference type="EMBL" id="KAJ2996127.1"/>
    </source>
</evidence>
<gene>
    <name evidence="1" type="ORF">NUW58_g1071</name>
</gene>
<sequence length="251" mass="28965">MLTYNSHNSHSDPQAQPQQRLVTSELRRFMRLDDNGMGLDDIPEKPVIPTKHQRVPCFNPDSWFANVNWVDPDAKYYLRRKIDDPDCSRPVWAYVRGLTKDSQMVVEAEGLDGRNFSRCWILPEYSCRTEKRGYEEFMGTTRSKQVSYGAMEDLALMNVRHMFINNIAMSPQKSTKRASKNLVELITKACHEDKPSWKWYPRSGVERALGESAKTHMNRIAPRPDKPLSMDDLTVFMGGLNFTDRAARQCA</sequence>
<proteinExistence type="predicted"/>
<reference evidence="1" key="1">
    <citation type="submission" date="2022-10" db="EMBL/GenBank/DDBJ databases">
        <title>Genome Sequence of Xylaria curta.</title>
        <authorList>
            <person name="Buettner E."/>
        </authorList>
    </citation>
    <scope>NUCLEOTIDE SEQUENCE</scope>
    <source>
        <strain evidence="1">Babe10</strain>
    </source>
</reference>
<protein>
    <submittedName>
        <fullName evidence="1">Uncharacterized protein</fullName>
    </submittedName>
</protein>
<organism evidence="1 2">
    <name type="scientific">Xylaria curta</name>
    <dbReference type="NCBI Taxonomy" id="42375"/>
    <lineage>
        <taxon>Eukaryota</taxon>
        <taxon>Fungi</taxon>
        <taxon>Dikarya</taxon>
        <taxon>Ascomycota</taxon>
        <taxon>Pezizomycotina</taxon>
        <taxon>Sordariomycetes</taxon>
        <taxon>Xylariomycetidae</taxon>
        <taxon>Xylariales</taxon>
        <taxon>Xylariaceae</taxon>
        <taxon>Xylaria</taxon>
    </lineage>
</organism>
<comment type="caution">
    <text evidence="1">The sequence shown here is derived from an EMBL/GenBank/DDBJ whole genome shotgun (WGS) entry which is preliminary data.</text>
</comment>
<name>A0ACC1PN85_9PEZI</name>
<dbReference type="Proteomes" id="UP001143856">
    <property type="component" value="Unassembled WGS sequence"/>
</dbReference>